<proteinExistence type="predicted"/>
<dbReference type="HOGENOM" id="CLU_3232969_0_0_10"/>
<evidence type="ECO:0000313" key="3">
    <source>
        <dbReference type="Proteomes" id="UP000028933"/>
    </source>
</evidence>
<sequence>MPLTAIFGKDPAFGIKFPKKKNYVTQRNGQRRDVGTSPKADER</sequence>
<accession>A0A077ECZ5</accession>
<dbReference type="EMBL" id="CP007547">
    <property type="protein sequence ID" value="AIL45401.1"/>
    <property type="molecule type" value="Genomic_DNA"/>
</dbReference>
<dbReference type="Proteomes" id="UP000028933">
    <property type="component" value="Chromosome"/>
</dbReference>
<protein>
    <submittedName>
        <fullName evidence="2">Uncharacterized protein</fullName>
    </submittedName>
</protein>
<evidence type="ECO:0000313" key="2">
    <source>
        <dbReference type="EMBL" id="AIL45401.1"/>
    </source>
</evidence>
<name>A0A077ECZ5_9FLAO</name>
<reference evidence="2" key="2">
    <citation type="journal article" date="2015" name="Genome Biol. Evol.">
        <title>Complete Genome Sequence and Transcriptomic Analysis of the Novel Pathogen Elizabethkingia anophelis in Response to Oxidative Stress.</title>
        <authorList>
            <person name="Li Y."/>
            <person name="Liu Y."/>
            <person name="Chew S.C."/>
            <person name="Tay M."/>
            <person name="Salido M.M."/>
            <person name="Teo J."/>
            <person name="Lauro F.M."/>
            <person name="Givskov M."/>
            <person name="Yang L."/>
        </authorList>
    </citation>
    <scope>NUCLEOTIDE SEQUENCE</scope>
    <source>
        <strain evidence="2">NUHP1</strain>
    </source>
</reference>
<dbReference type="KEGG" id="eao:BD94_1626"/>
<organism evidence="2 3">
    <name type="scientific">Elizabethkingia anophelis NUHP1</name>
    <dbReference type="NCBI Taxonomy" id="1338011"/>
    <lineage>
        <taxon>Bacteria</taxon>
        <taxon>Pseudomonadati</taxon>
        <taxon>Bacteroidota</taxon>
        <taxon>Flavobacteriia</taxon>
        <taxon>Flavobacteriales</taxon>
        <taxon>Weeksellaceae</taxon>
        <taxon>Elizabethkingia</taxon>
    </lineage>
</organism>
<evidence type="ECO:0000256" key="1">
    <source>
        <dbReference type="SAM" id="MobiDB-lite"/>
    </source>
</evidence>
<gene>
    <name evidence="2" type="ORF">BD94_1626</name>
</gene>
<dbReference type="STRING" id="1338011.BD94_1626"/>
<dbReference type="AlphaFoldDB" id="A0A077ECZ5"/>
<feature type="region of interest" description="Disordered" evidence="1">
    <location>
        <begin position="21"/>
        <end position="43"/>
    </location>
</feature>
<reference evidence="2" key="1">
    <citation type="journal article" date="2013" name="Lancet">
        <title>First case of E anophelis outbreak in an intensive-care unit.</title>
        <authorList>
            <person name="Teo J."/>
            <person name="Tan S.Y."/>
            <person name="Tay M."/>
            <person name="Ding Y."/>
            <person name="Kjelleberg S."/>
            <person name="Givskov M."/>
            <person name="Lin R.T."/>
            <person name="Yang L."/>
        </authorList>
    </citation>
    <scope>NUCLEOTIDE SEQUENCE [LARGE SCALE GENOMIC DNA]</scope>
    <source>
        <strain evidence="2">NUHP1</strain>
    </source>
</reference>
<feature type="compositionally biased region" description="Basic and acidic residues" evidence="1">
    <location>
        <begin position="30"/>
        <end position="43"/>
    </location>
</feature>